<evidence type="ECO:0000313" key="3">
    <source>
        <dbReference type="EMBL" id="KAK5092191.1"/>
    </source>
</evidence>
<dbReference type="SUPFAM" id="SSF46689">
    <property type="entry name" value="Homeodomain-like"/>
    <property type="match status" value="1"/>
</dbReference>
<dbReference type="Gene3D" id="1.10.10.60">
    <property type="entry name" value="Homeodomain-like"/>
    <property type="match status" value="1"/>
</dbReference>
<dbReference type="Pfam" id="PF13921">
    <property type="entry name" value="Myb_DNA-bind_6"/>
    <property type="match status" value="1"/>
</dbReference>
<dbReference type="Proteomes" id="UP001345013">
    <property type="component" value="Unassembled WGS sequence"/>
</dbReference>
<evidence type="ECO:0000256" key="1">
    <source>
        <dbReference type="SAM" id="MobiDB-lite"/>
    </source>
</evidence>
<keyword evidence="4" id="KW-1185">Reference proteome</keyword>
<evidence type="ECO:0000259" key="2">
    <source>
        <dbReference type="PROSITE" id="PS50090"/>
    </source>
</evidence>
<feature type="compositionally biased region" description="Polar residues" evidence="1">
    <location>
        <begin position="227"/>
        <end position="236"/>
    </location>
</feature>
<evidence type="ECO:0000313" key="4">
    <source>
        <dbReference type="Proteomes" id="UP001345013"/>
    </source>
</evidence>
<reference evidence="3 4" key="1">
    <citation type="submission" date="2023-08" db="EMBL/GenBank/DDBJ databases">
        <title>Black Yeasts Isolated from many extreme environments.</title>
        <authorList>
            <person name="Coleine C."/>
            <person name="Stajich J.E."/>
            <person name="Selbmann L."/>
        </authorList>
    </citation>
    <scope>NUCLEOTIDE SEQUENCE [LARGE SCALE GENOMIC DNA]</scope>
    <source>
        <strain evidence="3 4">CCFEE 5885</strain>
    </source>
</reference>
<feature type="domain" description="Myb-like" evidence="2">
    <location>
        <begin position="70"/>
        <end position="120"/>
    </location>
</feature>
<protein>
    <recommendedName>
        <fullName evidence="2">Myb-like domain-containing protein</fullName>
    </recommendedName>
</protein>
<gene>
    <name evidence="3" type="ORF">LTR24_005442</name>
</gene>
<dbReference type="CDD" id="cd00167">
    <property type="entry name" value="SANT"/>
    <property type="match status" value="1"/>
</dbReference>
<name>A0ABR0K8W2_9EURO</name>
<feature type="compositionally biased region" description="Basic residues" evidence="1">
    <location>
        <begin position="185"/>
        <end position="194"/>
    </location>
</feature>
<dbReference type="PROSITE" id="PS50090">
    <property type="entry name" value="MYB_LIKE"/>
    <property type="match status" value="1"/>
</dbReference>
<dbReference type="InterPro" id="IPR009057">
    <property type="entry name" value="Homeodomain-like_sf"/>
</dbReference>
<sequence length="264" mass="30220">MAIAVSPMVPVPMWGHSPQYYLDEQQQQAYGHYQQATMHNHYTAMPTPLSGAPPVQHVRAPSLTVASSQANNSGNGPWTPEMDDILVEMAGRLKWDQIAEQFFRGTKTGNACRKRFARLKVERAEPARWDPARIQKVITAYNREGVRERMWRSLADELGEKWQDVERCCYNQGFKHMTRREAYGHSRRRSRATSHRSQASINSDSGNNAAYDDEDPTDDSGIGGEVHSTQQLLQIPTHQYAARDSYHEIPGYNAEVYYREYRES</sequence>
<proteinExistence type="predicted"/>
<dbReference type="InterPro" id="IPR001005">
    <property type="entry name" value="SANT/Myb"/>
</dbReference>
<dbReference type="EMBL" id="JAVRRG010000062">
    <property type="protein sequence ID" value="KAK5092191.1"/>
    <property type="molecule type" value="Genomic_DNA"/>
</dbReference>
<accession>A0ABR0K8W2</accession>
<comment type="caution">
    <text evidence="3">The sequence shown here is derived from an EMBL/GenBank/DDBJ whole genome shotgun (WGS) entry which is preliminary data.</text>
</comment>
<feature type="region of interest" description="Disordered" evidence="1">
    <location>
        <begin position="180"/>
        <end position="236"/>
    </location>
</feature>
<organism evidence="3 4">
    <name type="scientific">Lithohypha guttulata</name>
    <dbReference type="NCBI Taxonomy" id="1690604"/>
    <lineage>
        <taxon>Eukaryota</taxon>
        <taxon>Fungi</taxon>
        <taxon>Dikarya</taxon>
        <taxon>Ascomycota</taxon>
        <taxon>Pezizomycotina</taxon>
        <taxon>Eurotiomycetes</taxon>
        <taxon>Chaetothyriomycetidae</taxon>
        <taxon>Chaetothyriales</taxon>
        <taxon>Trichomeriaceae</taxon>
        <taxon>Lithohypha</taxon>
    </lineage>
</organism>